<reference evidence="3" key="1">
    <citation type="journal article" date="2020" name="Cell">
        <title>Large-Scale Comparative Analyses of Tick Genomes Elucidate Their Genetic Diversity and Vector Capacities.</title>
        <authorList>
            <consortium name="Tick Genome and Microbiome Consortium (TIGMIC)"/>
            <person name="Jia N."/>
            <person name="Wang J."/>
            <person name="Shi W."/>
            <person name="Du L."/>
            <person name="Sun Y."/>
            <person name="Zhan W."/>
            <person name="Jiang J.F."/>
            <person name="Wang Q."/>
            <person name="Zhang B."/>
            <person name="Ji P."/>
            <person name="Bell-Sakyi L."/>
            <person name="Cui X.M."/>
            <person name="Yuan T.T."/>
            <person name="Jiang B.G."/>
            <person name="Yang W.F."/>
            <person name="Lam T.T."/>
            <person name="Chang Q.C."/>
            <person name="Ding S.J."/>
            <person name="Wang X.J."/>
            <person name="Zhu J.G."/>
            <person name="Ruan X.D."/>
            <person name="Zhao L."/>
            <person name="Wei J.T."/>
            <person name="Ye R.Z."/>
            <person name="Que T.C."/>
            <person name="Du C.H."/>
            <person name="Zhou Y.H."/>
            <person name="Cheng J.X."/>
            <person name="Dai P.F."/>
            <person name="Guo W.B."/>
            <person name="Han X.H."/>
            <person name="Huang E.J."/>
            <person name="Li L.F."/>
            <person name="Wei W."/>
            <person name="Gao Y.C."/>
            <person name="Liu J.Z."/>
            <person name="Shao H.Z."/>
            <person name="Wang X."/>
            <person name="Wang C.C."/>
            <person name="Yang T.C."/>
            <person name="Huo Q.B."/>
            <person name="Li W."/>
            <person name="Chen H.Y."/>
            <person name="Chen S.E."/>
            <person name="Zhou L.G."/>
            <person name="Ni X.B."/>
            <person name="Tian J.H."/>
            <person name="Sheng Y."/>
            <person name="Liu T."/>
            <person name="Pan Y.S."/>
            <person name="Xia L.Y."/>
            <person name="Li J."/>
            <person name="Zhao F."/>
            <person name="Cao W.C."/>
        </authorList>
    </citation>
    <scope>NUCLEOTIDE SEQUENCE</scope>
    <source>
        <strain evidence="3">Rmic-2018</strain>
    </source>
</reference>
<reference evidence="3" key="2">
    <citation type="submission" date="2021-09" db="EMBL/GenBank/DDBJ databases">
        <authorList>
            <person name="Jia N."/>
            <person name="Wang J."/>
            <person name="Shi W."/>
            <person name="Du L."/>
            <person name="Sun Y."/>
            <person name="Zhan W."/>
            <person name="Jiang J."/>
            <person name="Wang Q."/>
            <person name="Zhang B."/>
            <person name="Ji P."/>
            <person name="Sakyi L.B."/>
            <person name="Cui X."/>
            <person name="Yuan T."/>
            <person name="Jiang B."/>
            <person name="Yang W."/>
            <person name="Lam T.T.-Y."/>
            <person name="Chang Q."/>
            <person name="Ding S."/>
            <person name="Wang X."/>
            <person name="Zhu J."/>
            <person name="Ruan X."/>
            <person name="Zhao L."/>
            <person name="Wei J."/>
            <person name="Que T."/>
            <person name="Du C."/>
            <person name="Cheng J."/>
            <person name="Dai P."/>
            <person name="Han X."/>
            <person name="Huang E."/>
            <person name="Gao Y."/>
            <person name="Liu J."/>
            <person name="Shao H."/>
            <person name="Ye R."/>
            <person name="Li L."/>
            <person name="Wei W."/>
            <person name="Wang X."/>
            <person name="Wang C."/>
            <person name="Huo Q."/>
            <person name="Li W."/>
            <person name="Guo W."/>
            <person name="Chen H."/>
            <person name="Chen S."/>
            <person name="Zhou L."/>
            <person name="Zhou L."/>
            <person name="Ni X."/>
            <person name="Tian J."/>
            <person name="Zhou Y."/>
            <person name="Sheng Y."/>
            <person name="Liu T."/>
            <person name="Pan Y."/>
            <person name="Xia L."/>
            <person name="Li J."/>
            <person name="Zhao F."/>
            <person name="Cao W."/>
        </authorList>
    </citation>
    <scope>NUCLEOTIDE SEQUENCE</scope>
    <source>
        <strain evidence="3">Rmic-2018</strain>
        <tissue evidence="3">Larvae</tissue>
    </source>
</reference>
<feature type="transmembrane region" description="Helical" evidence="2">
    <location>
        <begin position="206"/>
        <end position="222"/>
    </location>
</feature>
<keyword evidence="2" id="KW-1133">Transmembrane helix</keyword>
<organism evidence="3 4">
    <name type="scientific">Rhipicephalus microplus</name>
    <name type="common">Cattle tick</name>
    <name type="synonym">Boophilus microplus</name>
    <dbReference type="NCBI Taxonomy" id="6941"/>
    <lineage>
        <taxon>Eukaryota</taxon>
        <taxon>Metazoa</taxon>
        <taxon>Ecdysozoa</taxon>
        <taxon>Arthropoda</taxon>
        <taxon>Chelicerata</taxon>
        <taxon>Arachnida</taxon>
        <taxon>Acari</taxon>
        <taxon>Parasitiformes</taxon>
        <taxon>Ixodida</taxon>
        <taxon>Ixodoidea</taxon>
        <taxon>Ixodidae</taxon>
        <taxon>Rhipicephalinae</taxon>
        <taxon>Rhipicephalus</taxon>
        <taxon>Boophilus</taxon>
    </lineage>
</organism>
<feature type="transmembrane region" description="Helical" evidence="2">
    <location>
        <begin position="177"/>
        <end position="194"/>
    </location>
</feature>
<accession>A0A9J6DW85</accession>
<feature type="region of interest" description="Disordered" evidence="1">
    <location>
        <begin position="457"/>
        <end position="487"/>
    </location>
</feature>
<feature type="compositionally biased region" description="Low complexity" evidence="1">
    <location>
        <begin position="283"/>
        <end position="303"/>
    </location>
</feature>
<dbReference type="EMBL" id="JABSTU010000007">
    <property type="protein sequence ID" value="KAH8026138.1"/>
    <property type="molecule type" value="Genomic_DNA"/>
</dbReference>
<keyword evidence="2" id="KW-0472">Membrane</keyword>
<keyword evidence="4" id="KW-1185">Reference proteome</keyword>
<gene>
    <name evidence="3" type="ORF">HPB51_016449</name>
</gene>
<dbReference type="Proteomes" id="UP000821866">
    <property type="component" value="Unassembled WGS sequence"/>
</dbReference>
<keyword evidence="2" id="KW-0812">Transmembrane</keyword>
<comment type="caution">
    <text evidence="3">The sequence shown here is derived from an EMBL/GenBank/DDBJ whole genome shotgun (WGS) entry which is preliminary data.</text>
</comment>
<feature type="transmembrane region" description="Helical" evidence="2">
    <location>
        <begin position="15"/>
        <end position="33"/>
    </location>
</feature>
<dbReference type="AlphaFoldDB" id="A0A9J6DW85"/>
<protein>
    <recommendedName>
        <fullName evidence="5">Transmembrane protein</fullName>
    </recommendedName>
</protein>
<feature type="region of interest" description="Disordered" evidence="1">
    <location>
        <begin position="276"/>
        <end position="333"/>
    </location>
</feature>
<feature type="region of interest" description="Disordered" evidence="1">
    <location>
        <begin position="511"/>
        <end position="616"/>
    </location>
</feature>
<name>A0A9J6DW85_RHIMP</name>
<evidence type="ECO:0000256" key="2">
    <source>
        <dbReference type="SAM" id="Phobius"/>
    </source>
</evidence>
<feature type="region of interest" description="Disordered" evidence="1">
    <location>
        <begin position="364"/>
        <end position="425"/>
    </location>
</feature>
<evidence type="ECO:0000313" key="4">
    <source>
        <dbReference type="Proteomes" id="UP000821866"/>
    </source>
</evidence>
<sequence length="616" mass="65394">MAAMEADMQQLDTVFHIYCAVCAVIKIIGVVFASGTDDYRVANFVRYILLLAFHGLRLRGEVPYSGTRSSLVAVVVCNKYNSLTSKVVPGPNAPPASAMSLLRWETVFFLGDEVYHMSRAASDLGVLLDACFYGIPSMAAMVRVMSSLFMFVFHTLFLGPRSSLASDAAIFFGDMQFHFFHMLLCTWKLVHYLWTAQKRQARTDAYYWTCFIFHTGIVWFYTSGITVSVRVQLGHAPGNNAPVAVPPPIPAAPDQDAVAIAIAAARAADAAAAARLARHRRSSASSPRSSPRFGSPQRGSSRSSSRRDSAFGREPLVENVSESTRLPEERSVRGVLGSVTQTLSGSSVSTSSKTALVPYVERQLTPRNNAPGQPELHDDAQQCRTPNAPGASVGSPAVHVLTSTPSESIASKARANSDPPNKPEIPAKVGVEGHVHNSVLVPSAEVVCGSVEGASAGLATSGGRLQSPTTVEDFDSAPRASTKGSAATFSYGSSEMVLDLDESSVKCPNAVKKAGKSPAEPQDPSLPGPSCSRAQDAVKTPWETPRELSAKQSLATSRKNSSPGSPFQSPTEAQGASFSGSPPENAPDARAPRGSFGESAVKEAVSNSVQEVIRFG</sequence>
<evidence type="ECO:0000256" key="1">
    <source>
        <dbReference type="SAM" id="MobiDB-lite"/>
    </source>
</evidence>
<proteinExistence type="predicted"/>
<feature type="compositionally biased region" description="Polar residues" evidence="1">
    <location>
        <begin position="550"/>
        <end position="582"/>
    </location>
</feature>
<evidence type="ECO:0000313" key="3">
    <source>
        <dbReference type="EMBL" id="KAH8026138.1"/>
    </source>
</evidence>
<evidence type="ECO:0008006" key="5">
    <source>
        <dbReference type="Google" id="ProtNLM"/>
    </source>
</evidence>